<evidence type="ECO:0000256" key="1">
    <source>
        <dbReference type="ARBA" id="ARBA00023015"/>
    </source>
</evidence>
<dbReference type="SUPFAM" id="SSF48008">
    <property type="entry name" value="GntR ligand-binding domain-like"/>
    <property type="match status" value="1"/>
</dbReference>
<keyword evidence="1" id="KW-0805">Transcription regulation</keyword>
<feature type="domain" description="HTH gntR-type" evidence="4">
    <location>
        <begin position="8"/>
        <end position="75"/>
    </location>
</feature>
<dbReference type="PROSITE" id="PS50949">
    <property type="entry name" value="HTH_GNTR"/>
    <property type="match status" value="1"/>
</dbReference>
<dbReference type="Pfam" id="PF00392">
    <property type="entry name" value="GntR"/>
    <property type="match status" value="1"/>
</dbReference>
<keyword evidence="6" id="KW-1185">Reference proteome</keyword>
<evidence type="ECO:0000259" key="4">
    <source>
        <dbReference type="PROSITE" id="PS50949"/>
    </source>
</evidence>
<dbReference type="SMART" id="SM00345">
    <property type="entry name" value="HTH_GNTR"/>
    <property type="match status" value="1"/>
</dbReference>
<dbReference type="InterPro" id="IPR011711">
    <property type="entry name" value="GntR_C"/>
</dbReference>
<organism evidence="5 6">
    <name type="scientific">Jiella flava</name>
    <dbReference type="NCBI Taxonomy" id="2816857"/>
    <lineage>
        <taxon>Bacteria</taxon>
        <taxon>Pseudomonadati</taxon>
        <taxon>Pseudomonadota</taxon>
        <taxon>Alphaproteobacteria</taxon>
        <taxon>Hyphomicrobiales</taxon>
        <taxon>Aurantimonadaceae</taxon>
        <taxon>Jiella</taxon>
    </lineage>
</organism>
<proteinExistence type="predicted"/>
<name>A0A939JU25_9HYPH</name>
<dbReference type="InterPro" id="IPR000524">
    <property type="entry name" value="Tscrpt_reg_HTH_GntR"/>
</dbReference>
<dbReference type="InterPro" id="IPR036390">
    <property type="entry name" value="WH_DNA-bd_sf"/>
</dbReference>
<evidence type="ECO:0000313" key="5">
    <source>
        <dbReference type="EMBL" id="MBO0660979.1"/>
    </source>
</evidence>
<dbReference type="InterPro" id="IPR036388">
    <property type="entry name" value="WH-like_DNA-bd_sf"/>
</dbReference>
<sequence>MGDGVTKRTQADMIREALADRIVHGFLRPGEALDETTLAAEFGVSRTPVREALRQLEANGLALSRPHRGAVVTTLSEAELDETFVVMAELEALCAKLCAQHLSGAALQDLMALHHRGASAAAENDIMAYRIHNERFHTAIYAGSQNEFLERTTLAVRRRLAPFRNLQFEGSHRPKASHAEHAVIVDAIIEGDAERAAAAMRKHILIVRKAVDDVAPESVGSTIGGARS</sequence>
<dbReference type="Pfam" id="PF07729">
    <property type="entry name" value="FCD"/>
    <property type="match status" value="1"/>
</dbReference>
<dbReference type="Gene3D" id="1.20.120.530">
    <property type="entry name" value="GntR ligand-binding domain-like"/>
    <property type="match status" value="1"/>
</dbReference>
<dbReference type="CDD" id="cd07377">
    <property type="entry name" value="WHTH_GntR"/>
    <property type="match status" value="1"/>
</dbReference>
<evidence type="ECO:0000313" key="6">
    <source>
        <dbReference type="Proteomes" id="UP000664122"/>
    </source>
</evidence>
<evidence type="ECO:0000256" key="2">
    <source>
        <dbReference type="ARBA" id="ARBA00023125"/>
    </source>
</evidence>
<dbReference type="EMBL" id="JAFMPP010000001">
    <property type="protein sequence ID" value="MBO0660979.1"/>
    <property type="molecule type" value="Genomic_DNA"/>
</dbReference>
<accession>A0A939JU25</accession>
<dbReference type="SMART" id="SM00895">
    <property type="entry name" value="FCD"/>
    <property type="match status" value="1"/>
</dbReference>
<dbReference type="Gene3D" id="1.10.10.10">
    <property type="entry name" value="Winged helix-like DNA-binding domain superfamily/Winged helix DNA-binding domain"/>
    <property type="match status" value="1"/>
</dbReference>
<dbReference type="InterPro" id="IPR008920">
    <property type="entry name" value="TF_FadR/GntR_C"/>
</dbReference>
<comment type="caution">
    <text evidence="5">The sequence shown here is derived from an EMBL/GenBank/DDBJ whole genome shotgun (WGS) entry which is preliminary data.</text>
</comment>
<dbReference type="PRINTS" id="PR00035">
    <property type="entry name" value="HTHGNTR"/>
</dbReference>
<dbReference type="PANTHER" id="PTHR43537:SF49">
    <property type="entry name" value="TRANSCRIPTIONAL REGULATORY PROTEIN"/>
    <property type="match status" value="1"/>
</dbReference>
<reference evidence="5" key="1">
    <citation type="submission" date="2021-03" db="EMBL/GenBank/DDBJ databases">
        <title>Whole genome sequence of Jiella sp. CQZ9-1.</title>
        <authorList>
            <person name="Tuo L."/>
        </authorList>
    </citation>
    <scope>NUCLEOTIDE SEQUENCE</scope>
    <source>
        <strain evidence="5">CQZ9-1</strain>
    </source>
</reference>
<evidence type="ECO:0000256" key="3">
    <source>
        <dbReference type="ARBA" id="ARBA00023163"/>
    </source>
</evidence>
<dbReference type="PANTHER" id="PTHR43537">
    <property type="entry name" value="TRANSCRIPTIONAL REGULATOR, GNTR FAMILY"/>
    <property type="match status" value="1"/>
</dbReference>
<keyword evidence="3" id="KW-0804">Transcription</keyword>
<dbReference type="SUPFAM" id="SSF46785">
    <property type="entry name" value="Winged helix' DNA-binding domain"/>
    <property type="match status" value="1"/>
</dbReference>
<dbReference type="AlphaFoldDB" id="A0A939JU25"/>
<dbReference type="GO" id="GO:0003700">
    <property type="term" value="F:DNA-binding transcription factor activity"/>
    <property type="evidence" value="ECO:0007669"/>
    <property type="project" value="InterPro"/>
</dbReference>
<protein>
    <submittedName>
        <fullName evidence="5">GntR family transcriptional regulator</fullName>
    </submittedName>
</protein>
<dbReference type="Proteomes" id="UP000664122">
    <property type="component" value="Unassembled WGS sequence"/>
</dbReference>
<dbReference type="GO" id="GO:0003677">
    <property type="term" value="F:DNA binding"/>
    <property type="evidence" value="ECO:0007669"/>
    <property type="project" value="UniProtKB-KW"/>
</dbReference>
<gene>
    <name evidence="5" type="ORF">J1C48_00195</name>
</gene>
<dbReference type="RefSeq" id="WP_207255631.1">
    <property type="nucleotide sequence ID" value="NZ_JAFMPP010000001.1"/>
</dbReference>
<keyword evidence="2" id="KW-0238">DNA-binding</keyword>